<organism evidence="1">
    <name type="scientific">Phytophthora nicotianae</name>
    <name type="common">Potato buckeye rot agent</name>
    <name type="synonym">Phytophthora parasitica</name>
    <dbReference type="NCBI Taxonomy" id="4792"/>
    <lineage>
        <taxon>Eukaryota</taxon>
        <taxon>Sar</taxon>
        <taxon>Stramenopiles</taxon>
        <taxon>Oomycota</taxon>
        <taxon>Peronosporomycetes</taxon>
        <taxon>Peronosporales</taxon>
        <taxon>Peronosporaceae</taxon>
        <taxon>Phytophthora</taxon>
    </lineage>
</organism>
<gene>
    <name evidence="1" type="ORF">L917_09666</name>
</gene>
<evidence type="ECO:0000313" key="1">
    <source>
        <dbReference type="EMBL" id="ETL91865.1"/>
    </source>
</evidence>
<dbReference type="OrthoDB" id="129182at2759"/>
<reference evidence="1" key="1">
    <citation type="submission" date="2013-11" db="EMBL/GenBank/DDBJ databases">
        <title>The Genome Sequence of Phytophthora parasitica CHvinca01.</title>
        <authorList>
            <consortium name="The Broad Institute Genomics Platform"/>
            <person name="Russ C."/>
            <person name="Tyler B."/>
            <person name="Panabieres F."/>
            <person name="Shan W."/>
            <person name="Tripathy S."/>
            <person name="Grunwald N."/>
            <person name="Machado M."/>
            <person name="Johnson C.S."/>
            <person name="Arredondo F."/>
            <person name="Hong C."/>
            <person name="Coffey M."/>
            <person name="Young S.K."/>
            <person name="Zeng Q."/>
            <person name="Gargeya S."/>
            <person name="Fitzgerald M."/>
            <person name="Abouelleil A."/>
            <person name="Alvarado L."/>
            <person name="Chapman S.B."/>
            <person name="Gainer-Dewar J."/>
            <person name="Goldberg J."/>
            <person name="Griggs A."/>
            <person name="Gujja S."/>
            <person name="Hansen M."/>
            <person name="Howarth C."/>
            <person name="Imamovic A."/>
            <person name="Ireland A."/>
            <person name="Larimer J."/>
            <person name="McCowan C."/>
            <person name="Murphy C."/>
            <person name="Pearson M."/>
            <person name="Poon T.W."/>
            <person name="Priest M."/>
            <person name="Roberts A."/>
            <person name="Saif S."/>
            <person name="Shea T."/>
            <person name="Sykes S."/>
            <person name="Wortman J."/>
            <person name="Nusbaum C."/>
            <person name="Birren B."/>
        </authorList>
    </citation>
    <scope>NUCLEOTIDE SEQUENCE [LARGE SCALE GENOMIC DNA]</scope>
    <source>
        <strain evidence="1">CHvinca01</strain>
    </source>
</reference>
<dbReference type="VEuPathDB" id="FungiDB:PPTG_21076"/>
<dbReference type="Proteomes" id="UP000054423">
    <property type="component" value="Unassembled WGS sequence"/>
</dbReference>
<dbReference type="AlphaFoldDB" id="W2L5D2"/>
<proteinExistence type="predicted"/>
<accession>W2L5D2</accession>
<protein>
    <submittedName>
        <fullName evidence="1">Uncharacterized protein</fullName>
    </submittedName>
</protein>
<sequence>MTVKIPSTQPPIALVKIDRGASATAMRGCSDTNIFPLFFDSQAFSSCDISLPGNVSGIPRVLSVKIQQFPLVCAVASTVYKVQGETLDSMVVTEWRSQNGVANKKEQPYLQVSQVTSRYAFTALEPLTNDIIAWARPSKSALDEEARLEQLCGMTLAKLSSTSLT</sequence>
<dbReference type="EMBL" id="KI679977">
    <property type="protein sequence ID" value="ETL91865.1"/>
    <property type="molecule type" value="Genomic_DNA"/>
</dbReference>
<name>W2L5D2_PHYNI</name>